<organism evidence="1 2">
    <name type="scientific">Lysinibacillus fusiformis</name>
    <dbReference type="NCBI Taxonomy" id="28031"/>
    <lineage>
        <taxon>Bacteria</taxon>
        <taxon>Bacillati</taxon>
        <taxon>Bacillota</taxon>
        <taxon>Bacilli</taxon>
        <taxon>Bacillales</taxon>
        <taxon>Bacillaceae</taxon>
        <taxon>Lysinibacillus</taxon>
    </lineage>
</organism>
<dbReference type="AlphaFoldDB" id="A0A1H9A1Q0"/>
<sequence length="46" mass="5119">MPCKWVEGQQESDECHFVWIAVEGIENGSSIAMVDLANLTPEKRLG</sequence>
<comment type="caution">
    <text evidence="1">The sequence shown here is derived from an EMBL/GenBank/DDBJ whole genome shotgun (WGS) entry which is preliminary data.</text>
</comment>
<protein>
    <submittedName>
        <fullName evidence="1">Uncharacterized protein</fullName>
    </submittedName>
</protein>
<name>A0A1H9A1Q0_9BACI</name>
<dbReference type="RefSeq" id="WP_164908691.1">
    <property type="nucleotide sequence ID" value="NZ_BJOM01000028.1"/>
</dbReference>
<proteinExistence type="predicted"/>
<dbReference type="EMBL" id="FOEL01000002">
    <property type="protein sequence ID" value="SEP70652.1"/>
    <property type="molecule type" value="Genomic_DNA"/>
</dbReference>
<evidence type="ECO:0000313" key="1">
    <source>
        <dbReference type="EMBL" id="SEP70652.1"/>
    </source>
</evidence>
<evidence type="ECO:0000313" key="2">
    <source>
        <dbReference type="Proteomes" id="UP000199410"/>
    </source>
</evidence>
<dbReference type="Proteomes" id="UP000199410">
    <property type="component" value="Unassembled WGS sequence"/>
</dbReference>
<reference evidence="1 2" key="1">
    <citation type="submission" date="2016-10" db="EMBL/GenBank/DDBJ databases">
        <authorList>
            <person name="Varghese N."/>
            <person name="Submissions S."/>
        </authorList>
    </citation>
    <scope>NUCLEOTIDE SEQUENCE [LARGE SCALE GENOMIC DNA]</scope>
    <source>
        <strain evidence="1 2">TC-13</strain>
    </source>
</reference>
<accession>A0A1H9A1Q0</accession>
<gene>
    <name evidence="1" type="ORF">SAMN02787113_00386</name>
</gene>